<evidence type="ECO:0000313" key="3">
    <source>
        <dbReference type="Proteomes" id="UP001152622"/>
    </source>
</evidence>
<reference evidence="2" key="1">
    <citation type="journal article" date="2023" name="Science">
        <title>Genome structures resolve the early diversification of teleost fishes.</title>
        <authorList>
            <person name="Parey E."/>
            <person name="Louis A."/>
            <person name="Montfort J."/>
            <person name="Bouchez O."/>
            <person name="Roques C."/>
            <person name="Iampietro C."/>
            <person name="Lluch J."/>
            <person name="Castinel A."/>
            <person name="Donnadieu C."/>
            <person name="Desvignes T."/>
            <person name="Floi Bucao C."/>
            <person name="Jouanno E."/>
            <person name="Wen M."/>
            <person name="Mejri S."/>
            <person name="Dirks R."/>
            <person name="Jansen H."/>
            <person name="Henkel C."/>
            <person name="Chen W.J."/>
            <person name="Zahm M."/>
            <person name="Cabau C."/>
            <person name="Klopp C."/>
            <person name="Thompson A.W."/>
            <person name="Robinson-Rechavi M."/>
            <person name="Braasch I."/>
            <person name="Lecointre G."/>
            <person name="Bobe J."/>
            <person name="Postlethwait J.H."/>
            <person name="Berthelot C."/>
            <person name="Roest Crollius H."/>
            <person name="Guiguen Y."/>
        </authorList>
    </citation>
    <scope>NUCLEOTIDE SEQUENCE</scope>
    <source>
        <strain evidence="2">WJC10195</strain>
    </source>
</reference>
<protein>
    <submittedName>
        <fullName evidence="2">Uncharacterized protein</fullName>
    </submittedName>
</protein>
<accession>A0A9Q1EVL2</accession>
<dbReference type="Proteomes" id="UP001152622">
    <property type="component" value="Chromosome 12"/>
</dbReference>
<sequence length="87" mass="9611">MNSLTLETLRTSLVWYWRVLFHYSSGLSVAWPYQTGSCPLTRSENSSGPVSRGGEADYEGPGVTSKAAQLGSANSRSRRQRTGQEQR</sequence>
<dbReference type="EMBL" id="JAINUF010000012">
    <property type="protein sequence ID" value="KAJ8345797.1"/>
    <property type="molecule type" value="Genomic_DNA"/>
</dbReference>
<feature type="compositionally biased region" description="Polar residues" evidence="1">
    <location>
        <begin position="38"/>
        <end position="49"/>
    </location>
</feature>
<evidence type="ECO:0000256" key="1">
    <source>
        <dbReference type="SAM" id="MobiDB-lite"/>
    </source>
</evidence>
<dbReference type="AlphaFoldDB" id="A0A9Q1EVL2"/>
<feature type="region of interest" description="Disordered" evidence="1">
    <location>
        <begin position="38"/>
        <end position="87"/>
    </location>
</feature>
<evidence type="ECO:0000313" key="2">
    <source>
        <dbReference type="EMBL" id="KAJ8345797.1"/>
    </source>
</evidence>
<organism evidence="2 3">
    <name type="scientific">Synaphobranchus kaupii</name>
    <name type="common">Kaup's arrowtooth eel</name>
    <dbReference type="NCBI Taxonomy" id="118154"/>
    <lineage>
        <taxon>Eukaryota</taxon>
        <taxon>Metazoa</taxon>
        <taxon>Chordata</taxon>
        <taxon>Craniata</taxon>
        <taxon>Vertebrata</taxon>
        <taxon>Euteleostomi</taxon>
        <taxon>Actinopterygii</taxon>
        <taxon>Neopterygii</taxon>
        <taxon>Teleostei</taxon>
        <taxon>Anguilliformes</taxon>
        <taxon>Synaphobranchidae</taxon>
        <taxon>Synaphobranchus</taxon>
    </lineage>
</organism>
<gene>
    <name evidence="2" type="ORF">SKAU_G00299900</name>
</gene>
<name>A0A9Q1EVL2_SYNKA</name>
<comment type="caution">
    <text evidence="2">The sequence shown here is derived from an EMBL/GenBank/DDBJ whole genome shotgun (WGS) entry which is preliminary data.</text>
</comment>
<keyword evidence="3" id="KW-1185">Reference proteome</keyword>
<proteinExistence type="predicted"/>